<sequence length="169" mass="19285">MRTENRNTANDNGPRRITHGANVSYICYRIQDHTISGVKTKGGCYLALKPICDGIRLDWQTQLAGLKKHNRFHLISTQLVCGNQIKWLTCLPVHEVPAWLDTIPLEKDAQEESVTCLHYYQENITFILREMFGRDSFAPLEPDCISLCSALHRHKMPLLLPTSLPVLDM</sequence>
<evidence type="ECO:0000313" key="2">
    <source>
        <dbReference type="EMBL" id="BBO72364.1"/>
    </source>
</evidence>
<dbReference type="RefSeq" id="WP_167528032.1">
    <property type="nucleotide sequence ID" value="NZ_AP021874.1"/>
</dbReference>
<gene>
    <name evidence="2" type="ORF">DSCA_62940</name>
</gene>
<feature type="domain" description="Antirepressor protein ant N-terminal" evidence="1">
    <location>
        <begin position="30"/>
        <end position="133"/>
    </location>
</feature>
<accession>A0A5K7Z1J8</accession>
<dbReference type="AlphaFoldDB" id="A0A5K7Z1J8"/>
<dbReference type="InterPro" id="IPR018875">
    <property type="entry name" value="Antirepressor_Ant_N"/>
</dbReference>
<dbReference type="Proteomes" id="UP000427906">
    <property type="component" value="Chromosome"/>
</dbReference>
<proteinExistence type="predicted"/>
<dbReference type="EMBL" id="AP021874">
    <property type="protein sequence ID" value="BBO72364.1"/>
    <property type="molecule type" value="Genomic_DNA"/>
</dbReference>
<dbReference type="Pfam" id="PF10547">
    <property type="entry name" value="P22_AR_N"/>
    <property type="match status" value="1"/>
</dbReference>
<evidence type="ECO:0000313" key="3">
    <source>
        <dbReference type="Proteomes" id="UP000427906"/>
    </source>
</evidence>
<dbReference type="PRINTS" id="PR01994">
    <property type="entry name" value="ANTIREPRESSR"/>
</dbReference>
<organism evidence="2 3">
    <name type="scientific">Desulfosarcina alkanivorans</name>
    <dbReference type="NCBI Taxonomy" id="571177"/>
    <lineage>
        <taxon>Bacteria</taxon>
        <taxon>Pseudomonadati</taxon>
        <taxon>Thermodesulfobacteriota</taxon>
        <taxon>Desulfobacteria</taxon>
        <taxon>Desulfobacterales</taxon>
        <taxon>Desulfosarcinaceae</taxon>
        <taxon>Desulfosarcina</taxon>
    </lineage>
</organism>
<dbReference type="KEGG" id="dalk:DSCA_62940"/>
<reference evidence="2 3" key="1">
    <citation type="submission" date="2019-11" db="EMBL/GenBank/DDBJ databases">
        <title>Comparative genomics of hydrocarbon-degrading Desulfosarcina strains.</title>
        <authorList>
            <person name="Watanabe M."/>
            <person name="Kojima H."/>
            <person name="Fukui M."/>
        </authorList>
    </citation>
    <scope>NUCLEOTIDE SEQUENCE [LARGE SCALE GENOMIC DNA]</scope>
    <source>
        <strain evidence="2 3">PL12</strain>
    </source>
</reference>
<keyword evidence="3" id="KW-1185">Reference proteome</keyword>
<protein>
    <recommendedName>
        <fullName evidence="1">Antirepressor protein ant N-terminal domain-containing protein</fullName>
    </recommendedName>
</protein>
<name>A0A5K7Z1J8_9BACT</name>
<evidence type="ECO:0000259" key="1">
    <source>
        <dbReference type="Pfam" id="PF10547"/>
    </source>
</evidence>